<dbReference type="OrthoDB" id="10640733at2759"/>
<evidence type="ECO:0000256" key="1">
    <source>
        <dbReference type="SAM" id="MobiDB-lite"/>
    </source>
</evidence>
<accession>A0A1Y2I572</accession>
<feature type="compositionally biased region" description="Basic and acidic residues" evidence="1">
    <location>
        <begin position="22"/>
        <end position="32"/>
    </location>
</feature>
<feature type="region of interest" description="Disordered" evidence="1">
    <location>
        <begin position="1"/>
        <end position="70"/>
    </location>
</feature>
<keyword evidence="2" id="KW-1133">Transmembrane helix</keyword>
<keyword evidence="4" id="KW-1185">Reference proteome</keyword>
<evidence type="ECO:0000313" key="3">
    <source>
        <dbReference type="EMBL" id="OSC96284.1"/>
    </source>
</evidence>
<feature type="compositionally biased region" description="Basic and acidic residues" evidence="1">
    <location>
        <begin position="39"/>
        <end position="49"/>
    </location>
</feature>
<keyword evidence="2" id="KW-0472">Membrane</keyword>
<evidence type="ECO:0000313" key="4">
    <source>
        <dbReference type="Proteomes" id="UP000193067"/>
    </source>
</evidence>
<reference evidence="3 4" key="1">
    <citation type="journal article" date="2015" name="Biotechnol. Biofuels">
        <title>Enhanced degradation of softwood versus hardwood by the white-rot fungus Pycnoporus coccineus.</title>
        <authorList>
            <person name="Couturier M."/>
            <person name="Navarro D."/>
            <person name="Chevret D."/>
            <person name="Henrissat B."/>
            <person name="Piumi F."/>
            <person name="Ruiz-Duenas F.J."/>
            <person name="Martinez A.T."/>
            <person name="Grigoriev I.V."/>
            <person name="Riley R."/>
            <person name="Lipzen A."/>
            <person name="Berrin J.G."/>
            <person name="Master E.R."/>
            <person name="Rosso M.N."/>
        </authorList>
    </citation>
    <scope>NUCLEOTIDE SEQUENCE [LARGE SCALE GENOMIC DNA]</scope>
    <source>
        <strain evidence="3 4">BRFM310</strain>
    </source>
</reference>
<keyword evidence="2" id="KW-0812">Transmembrane</keyword>
<proteinExistence type="predicted"/>
<dbReference type="EMBL" id="KZ084196">
    <property type="protein sequence ID" value="OSC96284.1"/>
    <property type="molecule type" value="Genomic_DNA"/>
</dbReference>
<evidence type="ECO:0000256" key="2">
    <source>
        <dbReference type="SAM" id="Phobius"/>
    </source>
</evidence>
<feature type="compositionally biased region" description="Basic and acidic residues" evidence="1">
    <location>
        <begin position="1"/>
        <end position="13"/>
    </location>
</feature>
<dbReference type="STRING" id="1353009.A0A1Y2I572"/>
<dbReference type="Proteomes" id="UP000193067">
    <property type="component" value="Unassembled WGS sequence"/>
</dbReference>
<organism evidence="3 4">
    <name type="scientific">Trametes coccinea (strain BRFM310)</name>
    <name type="common">Pycnoporus coccineus</name>
    <dbReference type="NCBI Taxonomy" id="1353009"/>
    <lineage>
        <taxon>Eukaryota</taxon>
        <taxon>Fungi</taxon>
        <taxon>Dikarya</taxon>
        <taxon>Basidiomycota</taxon>
        <taxon>Agaricomycotina</taxon>
        <taxon>Agaricomycetes</taxon>
        <taxon>Polyporales</taxon>
        <taxon>Polyporaceae</taxon>
        <taxon>Trametes</taxon>
    </lineage>
</organism>
<protein>
    <submittedName>
        <fullName evidence="3">Uncharacterized protein</fullName>
    </submittedName>
</protein>
<dbReference type="AlphaFoldDB" id="A0A1Y2I572"/>
<name>A0A1Y2I572_TRAC3</name>
<sequence length="195" mass="21999">MNDPRRYDPRLGDEDLAAVLEQSDHGHPDLPHRPQKHVRIPDDPGHDPDAPSDDTGPEKSLPRPRKKPPEPWHKRLLALLPFDLSWIPANFTRSKIKPVIRCAFVCFVSAILMVIPRVYNLMGQPDGTHPDSRMPKGMTSPCAYRCREPFSTLAVGRRALRPSSRQCSRAVATMDEVYLSTANMGHTARPLRQSQ</sequence>
<gene>
    <name evidence="3" type="ORF">PYCCODRAFT_123266</name>
</gene>
<feature type="transmembrane region" description="Helical" evidence="2">
    <location>
        <begin position="99"/>
        <end position="119"/>
    </location>
</feature>
<feature type="compositionally biased region" description="Basic and acidic residues" evidence="1">
    <location>
        <begin position="56"/>
        <end position="70"/>
    </location>
</feature>